<gene>
    <name evidence="1" type="ORF">Tci_466623</name>
</gene>
<proteinExistence type="predicted"/>
<name>A0A699I0P4_TANCI</name>
<evidence type="ECO:0000313" key="1">
    <source>
        <dbReference type="EMBL" id="GEY94649.1"/>
    </source>
</evidence>
<protein>
    <submittedName>
        <fullName evidence="1">Uncharacterized protein</fullName>
    </submittedName>
</protein>
<organism evidence="1">
    <name type="scientific">Tanacetum cinerariifolium</name>
    <name type="common">Dalmatian daisy</name>
    <name type="synonym">Chrysanthemum cinerariifolium</name>
    <dbReference type="NCBI Taxonomy" id="118510"/>
    <lineage>
        <taxon>Eukaryota</taxon>
        <taxon>Viridiplantae</taxon>
        <taxon>Streptophyta</taxon>
        <taxon>Embryophyta</taxon>
        <taxon>Tracheophyta</taxon>
        <taxon>Spermatophyta</taxon>
        <taxon>Magnoliopsida</taxon>
        <taxon>eudicotyledons</taxon>
        <taxon>Gunneridae</taxon>
        <taxon>Pentapetalae</taxon>
        <taxon>asterids</taxon>
        <taxon>campanulids</taxon>
        <taxon>Asterales</taxon>
        <taxon>Asteraceae</taxon>
        <taxon>Asteroideae</taxon>
        <taxon>Anthemideae</taxon>
        <taxon>Anthemidinae</taxon>
        <taxon>Tanacetum</taxon>
    </lineage>
</organism>
<comment type="caution">
    <text evidence="1">The sequence shown here is derived from an EMBL/GenBank/DDBJ whole genome shotgun (WGS) entry which is preliminary data.</text>
</comment>
<sequence length="357" mass="40610">MDDPNISMQEYIKLQAEKAQRRIHYTTIIYNDAWKSNVNVPSKPHVSIYNAIKADIDFSISLPDSDDEDFTFICDTNLFSYKLVHVNDLKPKPSTPSLIYTAYPLPNTPYLPLDQKDKLFYVLISFNFADIALPPRDQRHQYLRFEGLEYSEGDIADFKERLGKIYGRGAPHELERVYYGYRSTYDEGDKVRWIWCIMDRECKADPLKGGFKCLLKGDLSAYQRGILSEGHFLSIVSSYTVIRDLMLRLCHRGMDIGSVNIHYLLARYLRRFESGRKRRAMISGGEFVARLAKHYGLLTEQRLYGLTVIVVPGPERQPNVVVVAPKVVGGAPIVDEGALAVQAPVQAPPATTCSWTS</sequence>
<reference evidence="1" key="1">
    <citation type="journal article" date="2019" name="Sci. Rep.">
        <title>Draft genome of Tanacetum cinerariifolium, the natural source of mosquito coil.</title>
        <authorList>
            <person name="Yamashiro T."/>
            <person name="Shiraishi A."/>
            <person name="Satake H."/>
            <person name="Nakayama K."/>
        </authorList>
    </citation>
    <scope>NUCLEOTIDE SEQUENCE</scope>
</reference>
<accession>A0A699I0P4</accession>
<dbReference type="EMBL" id="BKCJ010225179">
    <property type="protein sequence ID" value="GEY94649.1"/>
    <property type="molecule type" value="Genomic_DNA"/>
</dbReference>
<dbReference type="AlphaFoldDB" id="A0A699I0P4"/>